<dbReference type="EMBL" id="BGZK01000027">
    <property type="protein sequence ID" value="GBP07702.1"/>
    <property type="molecule type" value="Genomic_DNA"/>
</dbReference>
<reference evidence="1 2" key="1">
    <citation type="journal article" date="2019" name="Commun. Biol.">
        <title>The bagworm genome reveals a unique fibroin gene that provides high tensile strength.</title>
        <authorList>
            <person name="Kono N."/>
            <person name="Nakamura H."/>
            <person name="Ohtoshi R."/>
            <person name="Tomita M."/>
            <person name="Numata K."/>
            <person name="Arakawa K."/>
        </authorList>
    </citation>
    <scope>NUCLEOTIDE SEQUENCE [LARGE SCALE GENOMIC DNA]</scope>
</reference>
<dbReference type="Proteomes" id="UP000299102">
    <property type="component" value="Unassembled WGS sequence"/>
</dbReference>
<gene>
    <name evidence="1" type="ORF">EVAR_2810_1</name>
</gene>
<accession>A0A4C1SZR7</accession>
<proteinExistence type="predicted"/>
<sequence length="84" mass="9713">MLTLHIPLIPLRISNHLRHERRVRPHAGSACPPILMRARYPAAGAQDTHPGRINWRVPSLACRPIGWYVHMGGRRYRIRQCFDA</sequence>
<comment type="caution">
    <text evidence="1">The sequence shown here is derived from an EMBL/GenBank/DDBJ whole genome shotgun (WGS) entry which is preliminary data.</text>
</comment>
<keyword evidence="2" id="KW-1185">Reference proteome</keyword>
<dbReference type="AlphaFoldDB" id="A0A4C1SZR7"/>
<organism evidence="1 2">
    <name type="scientific">Eumeta variegata</name>
    <name type="common">Bagworm moth</name>
    <name type="synonym">Eumeta japonica</name>
    <dbReference type="NCBI Taxonomy" id="151549"/>
    <lineage>
        <taxon>Eukaryota</taxon>
        <taxon>Metazoa</taxon>
        <taxon>Ecdysozoa</taxon>
        <taxon>Arthropoda</taxon>
        <taxon>Hexapoda</taxon>
        <taxon>Insecta</taxon>
        <taxon>Pterygota</taxon>
        <taxon>Neoptera</taxon>
        <taxon>Endopterygota</taxon>
        <taxon>Lepidoptera</taxon>
        <taxon>Glossata</taxon>
        <taxon>Ditrysia</taxon>
        <taxon>Tineoidea</taxon>
        <taxon>Psychidae</taxon>
        <taxon>Oiketicinae</taxon>
        <taxon>Eumeta</taxon>
    </lineage>
</organism>
<protein>
    <submittedName>
        <fullName evidence="1">Uncharacterized protein</fullName>
    </submittedName>
</protein>
<evidence type="ECO:0000313" key="1">
    <source>
        <dbReference type="EMBL" id="GBP07702.1"/>
    </source>
</evidence>
<evidence type="ECO:0000313" key="2">
    <source>
        <dbReference type="Proteomes" id="UP000299102"/>
    </source>
</evidence>
<name>A0A4C1SZR7_EUMVA</name>